<protein>
    <recommendedName>
        <fullName evidence="6">Yip1 domain-containing protein</fullName>
    </recommendedName>
</protein>
<accession>A0A2V1P573</accession>
<dbReference type="RefSeq" id="WP_109387918.1">
    <property type="nucleotide sequence ID" value="NZ_QETF01000005.1"/>
</dbReference>
<sequence length="208" mass="21967">MPIRNSDLWALARLTVEKPVEAGERIRALDLPRNIGWMVLILAGVASAVLTGLSDLLVPPQPVTLESGEVMTPPRMSPLLWGIVSVASAALLTAALWRIGGMMGGQAGFTLMLNLMAWLQLFMVLVLALQVLLILLAPPLSFLAMLAGLVISFRAMAHFVNLAHGFDSLGRSTGVIVLSFLAISFALVLFLMIFGIGAGGIAPSGAPQ</sequence>
<feature type="transmembrane region" description="Helical" evidence="5">
    <location>
        <begin position="35"/>
        <end position="58"/>
    </location>
</feature>
<comment type="subcellular location">
    <subcellularLocation>
        <location evidence="1">Membrane</location>
        <topology evidence="1">Multi-pass membrane protein</topology>
    </subcellularLocation>
</comment>
<feature type="transmembrane region" description="Helical" evidence="5">
    <location>
        <begin position="78"/>
        <end position="99"/>
    </location>
</feature>
<dbReference type="Proteomes" id="UP000245293">
    <property type="component" value="Unassembled WGS sequence"/>
</dbReference>
<dbReference type="EMBL" id="QETF01000005">
    <property type="protein sequence ID" value="PWG17466.1"/>
    <property type="molecule type" value="Genomic_DNA"/>
</dbReference>
<dbReference type="Pfam" id="PF04893">
    <property type="entry name" value="Yip1"/>
    <property type="match status" value="1"/>
</dbReference>
<dbReference type="OrthoDB" id="7872013at2"/>
<feature type="transmembrane region" description="Helical" evidence="5">
    <location>
        <begin position="142"/>
        <end position="163"/>
    </location>
</feature>
<dbReference type="AlphaFoldDB" id="A0A2V1P573"/>
<keyword evidence="4 5" id="KW-0472">Membrane</keyword>
<keyword evidence="8" id="KW-1185">Reference proteome</keyword>
<evidence type="ECO:0000313" key="8">
    <source>
        <dbReference type="Proteomes" id="UP000245293"/>
    </source>
</evidence>
<gene>
    <name evidence="7" type="ORF">DFK10_06790</name>
</gene>
<keyword evidence="3 5" id="KW-1133">Transmembrane helix</keyword>
<evidence type="ECO:0000256" key="1">
    <source>
        <dbReference type="ARBA" id="ARBA00004141"/>
    </source>
</evidence>
<feature type="transmembrane region" description="Helical" evidence="5">
    <location>
        <begin position="175"/>
        <end position="202"/>
    </location>
</feature>
<dbReference type="InterPro" id="IPR006977">
    <property type="entry name" value="Yip1_dom"/>
</dbReference>
<name>A0A2V1P573_9RHOB</name>
<comment type="caution">
    <text evidence="7">The sequence shown here is derived from an EMBL/GenBank/DDBJ whole genome shotgun (WGS) entry which is preliminary data.</text>
</comment>
<evidence type="ECO:0000256" key="3">
    <source>
        <dbReference type="ARBA" id="ARBA00022989"/>
    </source>
</evidence>
<evidence type="ECO:0000313" key="7">
    <source>
        <dbReference type="EMBL" id="PWG17466.1"/>
    </source>
</evidence>
<evidence type="ECO:0000259" key="6">
    <source>
        <dbReference type="Pfam" id="PF04893"/>
    </source>
</evidence>
<organism evidence="7 8">
    <name type="scientific">Salibaculum griseiflavum</name>
    <dbReference type="NCBI Taxonomy" id="1914409"/>
    <lineage>
        <taxon>Bacteria</taxon>
        <taxon>Pseudomonadati</taxon>
        <taxon>Pseudomonadota</taxon>
        <taxon>Alphaproteobacteria</taxon>
        <taxon>Rhodobacterales</taxon>
        <taxon>Roseobacteraceae</taxon>
        <taxon>Salibaculum</taxon>
    </lineage>
</organism>
<keyword evidence="2 5" id="KW-0812">Transmembrane</keyword>
<evidence type="ECO:0000256" key="2">
    <source>
        <dbReference type="ARBA" id="ARBA00022692"/>
    </source>
</evidence>
<proteinExistence type="predicted"/>
<reference evidence="8" key="1">
    <citation type="submission" date="2018-05" db="EMBL/GenBank/DDBJ databases">
        <authorList>
            <person name="Du Z."/>
            <person name="Wang X."/>
        </authorList>
    </citation>
    <scope>NUCLEOTIDE SEQUENCE [LARGE SCALE GENOMIC DNA]</scope>
    <source>
        <strain evidence="8">WDS4C29</strain>
    </source>
</reference>
<evidence type="ECO:0000256" key="5">
    <source>
        <dbReference type="SAM" id="Phobius"/>
    </source>
</evidence>
<dbReference type="GO" id="GO:0016020">
    <property type="term" value="C:membrane"/>
    <property type="evidence" value="ECO:0007669"/>
    <property type="project" value="UniProtKB-SubCell"/>
</dbReference>
<evidence type="ECO:0000256" key="4">
    <source>
        <dbReference type="ARBA" id="ARBA00023136"/>
    </source>
</evidence>
<feature type="transmembrane region" description="Helical" evidence="5">
    <location>
        <begin position="111"/>
        <end position="136"/>
    </location>
</feature>
<feature type="domain" description="Yip1" evidence="6">
    <location>
        <begin position="18"/>
        <end position="189"/>
    </location>
</feature>